<evidence type="ECO:0000256" key="10">
    <source>
        <dbReference type="ARBA" id="ARBA00022723"/>
    </source>
</evidence>
<feature type="non-terminal residue" evidence="21">
    <location>
        <position position="1"/>
    </location>
</feature>
<evidence type="ECO:0000256" key="19">
    <source>
        <dbReference type="SAM" id="MobiDB-lite"/>
    </source>
</evidence>
<dbReference type="Gene3D" id="3.30.40.10">
    <property type="entry name" value="Zinc/RING finger domain, C3HC4 (zinc finger)"/>
    <property type="match status" value="1"/>
</dbReference>
<feature type="region of interest" description="Disordered" evidence="19">
    <location>
        <begin position="227"/>
        <end position="247"/>
    </location>
</feature>
<dbReference type="EMBL" id="BTRK01000003">
    <property type="protein sequence ID" value="GMR43038.1"/>
    <property type="molecule type" value="Genomic_DNA"/>
</dbReference>
<gene>
    <name evidence="21" type="ORF">PMAYCL1PPCAC_13233</name>
</gene>
<reference evidence="22" key="1">
    <citation type="submission" date="2022-10" db="EMBL/GenBank/DDBJ databases">
        <title>Genome assembly of Pristionchus species.</title>
        <authorList>
            <person name="Yoshida K."/>
            <person name="Sommer R.J."/>
        </authorList>
    </citation>
    <scope>NUCLEOTIDE SEQUENCE [LARGE SCALE GENOMIC DNA]</scope>
    <source>
        <strain evidence="22">RS5460</strain>
    </source>
</reference>
<sequence length="309" mass="34843">SKMRPFVAEVGEIVRAQRRDEEEVALLEGRISSILNQVLSHREWMRAVPYLAAASKTLYYSATLLSGSSTLGEEYVRLMESSSPHPSTPHWARRALFLLLHVYAPIFVDRALARAERALLSPDTESFAGVDIRRNRVARATLTRMVQWLRHSFSTSLHRVHIAAFYIFGAYYQLSRRMAGIRFVSFSPNSDLKALKVYRWLGYVTLAECLLSTLLWAVAESAKADDRRADRRKGGGKSTVEQEEEEEQENEKYPSCALCASSRPPACPPCGHVACWTCLAQIATSEEGPRCPHCRSPFKPQQLVPLMNL</sequence>
<keyword evidence="14" id="KW-0653">Protein transport</keyword>
<evidence type="ECO:0000256" key="6">
    <source>
        <dbReference type="ARBA" id="ARBA00022448"/>
    </source>
</evidence>
<comment type="similarity">
    <text evidence="4">Belongs to the pex2/pex10/pex12 family.</text>
</comment>
<evidence type="ECO:0000256" key="7">
    <source>
        <dbReference type="ARBA" id="ARBA00022593"/>
    </source>
</evidence>
<accession>A0AAN5C9L7</accession>
<keyword evidence="15" id="KW-1133">Transmembrane helix</keyword>
<keyword evidence="9" id="KW-0812">Transmembrane</keyword>
<keyword evidence="10" id="KW-0479">Metal-binding</keyword>
<keyword evidence="11 18" id="KW-0863">Zinc-finger</keyword>
<evidence type="ECO:0000256" key="13">
    <source>
        <dbReference type="ARBA" id="ARBA00022833"/>
    </source>
</evidence>
<dbReference type="InterPro" id="IPR025654">
    <property type="entry name" value="PEX2/10"/>
</dbReference>
<dbReference type="GO" id="GO:0008270">
    <property type="term" value="F:zinc ion binding"/>
    <property type="evidence" value="ECO:0007669"/>
    <property type="project" value="UniProtKB-KW"/>
</dbReference>
<evidence type="ECO:0000313" key="21">
    <source>
        <dbReference type="EMBL" id="GMR43038.1"/>
    </source>
</evidence>
<comment type="pathway">
    <text evidence="3">Protein modification; protein ubiquitination.</text>
</comment>
<dbReference type="InterPro" id="IPR006845">
    <property type="entry name" value="Pex_N"/>
</dbReference>
<evidence type="ECO:0000256" key="4">
    <source>
        <dbReference type="ARBA" id="ARBA00008704"/>
    </source>
</evidence>
<protein>
    <recommendedName>
        <fullName evidence="5">RING-type E3 ubiquitin transferase</fullName>
        <ecNumber evidence="5">2.3.2.27</ecNumber>
    </recommendedName>
</protein>
<evidence type="ECO:0000259" key="20">
    <source>
        <dbReference type="PROSITE" id="PS50089"/>
    </source>
</evidence>
<keyword evidence="8" id="KW-0808">Transferase</keyword>
<proteinExistence type="inferred from homology"/>
<dbReference type="PANTHER" id="PTHR23350">
    <property type="entry name" value="PEROXISOME ASSEMBLY PROTEIN 10"/>
    <property type="match status" value="1"/>
</dbReference>
<organism evidence="21 22">
    <name type="scientific">Pristionchus mayeri</name>
    <dbReference type="NCBI Taxonomy" id="1317129"/>
    <lineage>
        <taxon>Eukaryota</taxon>
        <taxon>Metazoa</taxon>
        <taxon>Ecdysozoa</taxon>
        <taxon>Nematoda</taxon>
        <taxon>Chromadorea</taxon>
        <taxon>Rhabditida</taxon>
        <taxon>Rhabditina</taxon>
        <taxon>Diplogasteromorpha</taxon>
        <taxon>Diplogasteroidea</taxon>
        <taxon>Neodiplogasteridae</taxon>
        <taxon>Pristionchus</taxon>
    </lineage>
</organism>
<evidence type="ECO:0000256" key="9">
    <source>
        <dbReference type="ARBA" id="ARBA00022692"/>
    </source>
</evidence>
<feature type="domain" description="RING-type" evidence="20">
    <location>
        <begin position="256"/>
        <end position="295"/>
    </location>
</feature>
<keyword evidence="17" id="KW-0576">Peroxisome</keyword>
<dbReference type="GO" id="GO:0016558">
    <property type="term" value="P:protein import into peroxisome matrix"/>
    <property type="evidence" value="ECO:0007669"/>
    <property type="project" value="InterPro"/>
</dbReference>
<evidence type="ECO:0000256" key="12">
    <source>
        <dbReference type="ARBA" id="ARBA00022786"/>
    </source>
</evidence>
<keyword evidence="12" id="KW-0833">Ubl conjugation pathway</keyword>
<dbReference type="PROSITE" id="PS50089">
    <property type="entry name" value="ZF_RING_2"/>
    <property type="match status" value="1"/>
</dbReference>
<dbReference type="GO" id="GO:0061630">
    <property type="term" value="F:ubiquitin protein ligase activity"/>
    <property type="evidence" value="ECO:0007669"/>
    <property type="project" value="UniProtKB-EC"/>
</dbReference>
<keyword evidence="22" id="KW-1185">Reference proteome</keyword>
<dbReference type="InterPro" id="IPR013083">
    <property type="entry name" value="Znf_RING/FYVE/PHD"/>
</dbReference>
<evidence type="ECO:0000256" key="17">
    <source>
        <dbReference type="ARBA" id="ARBA00023140"/>
    </source>
</evidence>
<comment type="catalytic activity">
    <reaction evidence="1">
        <text>S-ubiquitinyl-[E2 ubiquitin-conjugating enzyme]-L-cysteine + [acceptor protein]-L-lysine = [E2 ubiquitin-conjugating enzyme]-L-cysteine + N(6)-ubiquitinyl-[acceptor protein]-L-lysine.</text>
        <dbReference type="EC" id="2.3.2.27"/>
    </reaction>
</comment>
<keyword evidence="13" id="KW-0862">Zinc</keyword>
<evidence type="ECO:0000256" key="11">
    <source>
        <dbReference type="ARBA" id="ARBA00022771"/>
    </source>
</evidence>
<dbReference type="AlphaFoldDB" id="A0AAN5C9L7"/>
<evidence type="ECO:0000256" key="8">
    <source>
        <dbReference type="ARBA" id="ARBA00022679"/>
    </source>
</evidence>
<dbReference type="EC" id="2.3.2.27" evidence="5"/>
<dbReference type="SUPFAM" id="SSF57850">
    <property type="entry name" value="RING/U-box"/>
    <property type="match status" value="1"/>
</dbReference>
<keyword evidence="6" id="KW-0813">Transport</keyword>
<evidence type="ECO:0000256" key="2">
    <source>
        <dbReference type="ARBA" id="ARBA00004585"/>
    </source>
</evidence>
<dbReference type="PANTHER" id="PTHR23350:SF0">
    <property type="entry name" value="PEROXISOME BIOGENESIS FACTOR 10"/>
    <property type="match status" value="1"/>
</dbReference>
<comment type="subcellular location">
    <subcellularLocation>
        <location evidence="2">Peroxisome membrane</location>
        <topology evidence="2">Multi-pass membrane protein</topology>
    </subcellularLocation>
</comment>
<dbReference type="Proteomes" id="UP001328107">
    <property type="component" value="Unassembled WGS sequence"/>
</dbReference>
<name>A0AAN5C9L7_9BILA</name>
<evidence type="ECO:0000256" key="5">
    <source>
        <dbReference type="ARBA" id="ARBA00012483"/>
    </source>
</evidence>
<keyword evidence="7" id="KW-0962">Peroxisome biogenesis</keyword>
<dbReference type="GO" id="GO:0005778">
    <property type="term" value="C:peroxisomal membrane"/>
    <property type="evidence" value="ECO:0007669"/>
    <property type="project" value="UniProtKB-SubCell"/>
</dbReference>
<evidence type="ECO:0000256" key="15">
    <source>
        <dbReference type="ARBA" id="ARBA00022989"/>
    </source>
</evidence>
<evidence type="ECO:0000313" key="22">
    <source>
        <dbReference type="Proteomes" id="UP001328107"/>
    </source>
</evidence>
<comment type="caution">
    <text evidence="21">The sequence shown here is derived from an EMBL/GenBank/DDBJ whole genome shotgun (WGS) entry which is preliminary data.</text>
</comment>
<evidence type="ECO:0000256" key="1">
    <source>
        <dbReference type="ARBA" id="ARBA00000900"/>
    </source>
</evidence>
<evidence type="ECO:0000256" key="16">
    <source>
        <dbReference type="ARBA" id="ARBA00023136"/>
    </source>
</evidence>
<dbReference type="Pfam" id="PF04757">
    <property type="entry name" value="Pex2_Pex12"/>
    <property type="match status" value="1"/>
</dbReference>
<evidence type="ECO:0000256" key="3">
    <source>
        <dbReference type="ARBA" id="ARBA00004906"/>
    </source>
</evidence>
<evidence type="ECO:0000256" key="14">
    <source>
        <dbReference type="ARBA" id="ARBA00022927"/>
    </source>
</evidence>
<dbReference type="InterPro" id="IPR001841">
    <property type="entry name" value="Znf_RING"/>
</dbReference>
<evidence type="ECO:0000256" key="18">
    <source>
        <dbReference type="PROSITE-ProRule" id="PRU00175"/>
    </source>
</evidence>
<keyword evidence="16" id="KW-0472">Membrane</keyword>